<keyword evidence="2 3" id="KW-0690">Ribosome biogenesis</keyword>
<dbReference type="FunFam" id="3.30.300.70:FF:000001">
    <property type="entry name" value="Ribosome maturation factor RimP"/>
    <property type="match status" value="1"/>
</dbReference>
<dbReference type="PANTHER" id="PTHR33867:SF1">
    <property type="entry name" value="RIBOSOME MATURATION FACTOR RIMP"/>
    <property type="match status" value="1"/>
</dbReference>
<evidence type="ECO:0000256" key="1">
    <source>
        <dbReference type="ARBA" id="ARBA00022490"/>
    </source>
</evidence>
<dbReference type="GO" id="GO:0006412">
    <property type="term" value="P:translation"/>
    <property type="evidence" value="ECO:0007669"/>
    <property type="project" value="TreeGrafter"/>
</dbReference>
<evidence type="ECO:0000256" key="2">
    <source>
        <dbReference type="ARBA" id="ARBA00022517"/>
    </source>
</evidence>
<dbReference type="NCBIfam" id="NF000927">
    <property type="entry name" value="PRK00092.1-1"/>
    <property type="match status" value="1"/>
</dbReference>
<dbReference type="InterPro" id="IPR035956">
    <property type="entry name" value="RimP_N_sf"/>
</dbReference>
<dbReference type="GO" id="GO:0005829">
    <property type="term" value="C:cytosol"/>
    <property type="evidence" value="ECO:0007669"/>
    <property type="project" value="TreeGrafter"/>
</dbReference>
<dbReference type="SUPFAM" id="SSF75420">
    <property type="entry name" value="YhbC-like, N-terminal domain"/>
    <property type="match status" value="1"/>
</dbReference>
<evidence type="ECO:0000259" key="4">
    <source>
        <dbReference type="Pfam" id="PF02576"/>
    </source>
</evidence>
<keyword evidence="7" id="KW-1185">Reference proteome</keyword>
<reference evidence="6 7" key="1">
    <citation type="journal article" date="2015" name="Genome Announc.">
        <title>Genome Sequence of 'Candidatus Thioglobus singularis' Strain PS1, a Mixotroph from the SUP05 Clade of Marine Gammaproteobacteria.</title>
        <authorList>
            <person name="Marshall K.T."/>
            <person name="Morris R.M."/>
        </authorList>
    </citation>
    <scope>NUCLEOTIDE SEQUENCE [LARGE SCALE GENOMIC DNA]</scope>
    <source>
        <strain evidence="6 7">PS1</strain>
    </source>
</reference>
<evidence type="ECO:0000259" key="5">
    <source>
        <dbReference type="Pfam" id="PF17384"/>
    </source>
</evidence>
<dbReference type="InterPro" id="IPR003728">
    <property type="entry name" value="Ribosome_maturation_RimP"/>
</dbReference>
<dbReference type="InterPro" id="IPR036847">
    <property type="entry name" value="RimP_C_sf"/>
</dbReference>
<dbReference type="PATRIC" id="fig|1125411.7.peg.1662"/>
<dbReference type="EMBL" id="CP006911">
    <property type="protein sequence ID" value="ALE02532.1"/>
    <property type="molecule type" value="Genomic_DNA"/>
</dbReference>
<dbReference type="CDD" id="cd01734">
    <property type="entry name" value="YlxS_C"/>
    <property type="match status" value="1"/>
</dbReference>
<dbReference type="OrthoDB" id="9805006at2"/>
<dbReference type="GO" id="GO:0000028">
    <property type="term" value="P:ribosomal small subunit assembly"/>
    <property type="evidence" value="ECO:0007669"/>
    <property type="project" value="TreeGrafter"/>
</dbReference>
<dbReference type="Pfam" id="PF02576">
    <property type="entry name" value="RimP_N"/>
    <property type="match status" value="1"/>
</dbReference>
<sequence>MAKIADKVLSIINPSIKDLGYELLGIEYVPSGKHSILRLYIDSEDGIGVDDCEIVSRQVSAIMDVEDPITGQYNLEVSSPGIERPLFVVAHYMRFLGHDVRLRTFRPIEGRRNFTGAIGSVSEKSNSLELVTELGPVTLDLDLIEKANLVAHF</sequence>
<dbReference type="Proteomes" id="UP000068905">
    <property type="component" value="Chromosome"/>
</dbReference>
<dbReference type="RefSeq" id="WP_020025122.1">
    <property type="nucleotide sequence ID" value="NZ_CP006911.1"/>
</dbReference>
<dbReference type="PANTHER" id="PTHR33867">
    <property type="entry name" value="RIBOSOME MATURATION FACTOR RIMP"/>
    <property type="match status" value="1"/>
</dbReference>
<dbReference type="InterPro" id="IPR028998">
    <property type="entry name" value="RimP_C"/>
</dbReference>
<dbReference type="SUPFAM" id="SSF74942">
    <property type="entry name" value="YhbC-like, C-terminal domain"/>
    <property type="match status" value="1"/>
</dbReference>
<gene>
    <name evidence="3" type="primary">rimP</name>
    <name evidence="6" type="ORF">W908_08450</name>
</gene>
<evidence type="ECO:0000313" key="7">
    <source>
        <dbReference type="Proteomes" id="UP000068905"/>
    </source>
</evidence>
<evidence type="ECO:0000256" key="3">
    <source>
        <dbReference type="HAMAP-Rule" id="MF_01077"/>
    </source>
</evidence>
<evidence type="ECO:0000313" key="6">
    <source>
        <dbReference type="EMBL" id="ALE02532.1"/>
    </source>
</evidence>
<dbReference type="Gene3D" id="3.30.300.70">
    <property type="entry name" value="RimP-like superfamily, N-terminal"/>
    <property type="match status" value="1"/>
</dbReference>
<organism evidence="6 7">
    <name type="scientific">Candidatus Pseudothioglobus singularis PS1</name>
    <dbReference type="NCBI Taxonomy" id="1125411"/>
    <lineage>
        <taxon>Bacteria</taxon>
        <taxon>Pseudomonadati</taxon>
        <taxon>Pseudomonadota</taxon>
        <taxon>Gammaproteobacteria</taxon>
        <taxon>Candidatus Pseudothioglobaceae</taxon>
        <taxon>Candidatus Pseudothioglobus</taxon>
    </lineage>
</organism>
<dbReference type="HAMAP" id="MF_01077">
    <property type="entry name" value="RimP"/>
    <property type="match status" value="1"/>
</dbReference>
<feature type="domain" description="Ribosome maturation factor RimP C-terminal" evidence="5">
    <location>
        <begin position="86"/>
        <end position="153"/>
    </location>
</feature>
<dbReference type="Pfam" id="PF17384">
    <property type="entry name" value="DUF150_C"/>
    <property type="match status" value="1"/>
</dbReference>
<dbReference type="AlphaFoldDB" id="A0A0M4LEL1"/>
<name>A0A0M4LEL1_9GAMM</name>
<proteinExistence type="inferred from homology"/>
<comment type="subcellular location">
    <subcellularLocation>
        <location evidence="3">Cytoplasm</location>
    </subcellularLocation>
</comment>
<dbReference type="InterPro" id="IPR028989">
    <property type="entry name" value="RimP_N"/>
</dbReference>
<comment type="function">
    <text evidence="3">Required for maturation of 30S ribosomal subunits.</text>
</comment>
<comment type="similarity">
    <text evidence="3">Belongs to the RimP family.</text>
</comment>
<accession>A0A0M4LEL1</accession>
<dbReference type="STRING" id="1125411.W908_08450"/>
<dbReference type="Gene3D" id="2.30.30.180">
    <property type="entry name" value="Ribosome maturation factor RimP, C-terminal domain"/>
    <property type="match status" value="1"/>
</dbReference>
<feature type="domain" description="Ribosome maturation factor RimP N-terminal" evidence="4">
    <location>
        <begin position="11"/>
        <end position="83"/>
    </location>
</feature>
<keyword evidence="1 3" id="KW-0963">Cytoplasm</keyword>
<protein>
    <recommendedName>
        <fullName evidence="3">Ribosome maturation factor RimP</fullName>
    </recommendedName>
</protein>
<dbReference type="KEGG" id="tsn:W908_08450"/>